<dbReference type="InterPro" id="IPR036047">
    <property type="entry name" value="F-box-like_dom_sf"/>
</dbReference>
<dbReference type="Proteomes" id="UP000244005">
    <property type="component" value="Unassembled WGS sequence"/>
</dbReference>
<dbReference type="Pfam" id="PF00646">
    <property type="entry name" value="F-box"/>
    <property type="match status" value="1"/>
</dbReference>
<dbReference type="OrthoDB" id="1885938at2759"/>
<organism evidence="3 4">
    <name type="scientific">Marchantia polymorpha</name>
    <name type="common">Common liverwort</name>
    <name type="synonym">Marchantia aquatica</name>
    <dbReference type="NCBI Taxonomy" id="3197"/>
    <lineage>
        <taxon>Eukaryota</taxon>
        <taxon>Viridiplantae</taxon>
        <taxon>Streptophyta</taxon>
        <taxon>Embryophyta</taxon>
        <taxon>Marchantiophyta</taxon>
        <taxon>Marchantiopsida</taxon>
        <taxon>Marchantiidae</taxon>
        <taxon>Marchantiales</taxon>
        <taxon>Marchantiaceae</taxon>
        <taxon>Marchantia</taxon>
    </lineage>
</organism>
<dbReference type="SMART" id="SM00256">
    <property type="entry name" value="FBOX"/>
    <property type="match status" value="1"/>
</dbReference>
<reference evidence="4" key="1">
    <citation type="journal article" date="2017" name="Cell">
        <title>Insights into land plant evolution garnered from the Marchantia polymorpha genome.</title>
        <authorList>
            <person name="Bowman J.L."/>
            <person name="Kohchi T."/>
            <person name="Yamato K.T."/>
            <person name="Jenkins J."/>
            <person name="Shu S."/>
            <person name="Ishizaki K."/>
            <person name="Yamaoka S."/>
            <person name="Nishihama R."/>
            <person name="Nakamura Y."/>
            <person name="Berger F."/>
            <person name="Adam C."/>
            <person name="Aki S.S."/>
            <person name="Althoff F."/>
            <person name="Araki T."/>
            <person name="Arteaga-Vazquez M.A."/>
            <person name="Balasubrmanian S."/>
            <person name="Barry K."/>
            <person name="Bauer D."/>
            <person name="Boehm C.R."/>
            <person name="Briginshaw L."/>
            <person name="Caballero-Perez J."/>
            <person name="Catarino B."/>
            <person name="Chen F."/>
            <person name="Chiyoda S."/>
            <person name="Chovatia M."/>
            <person name="Davies K.M."/>
            <person name="Delmans M."/>
            <person name="Demura T."/>
            <person name="Dierschke T."/>
            <person name="Dolan L."/>
            <person name="Dorantes-Acosta A.E."/>
            <person name="Eklund D.M."/>
            <person name="Florent S.N."/>
            <person name="Flores-Sandoval E."/>
            <person name="Fujiyama A."/>
            <person name="Fukuzawa H."/>
            <person name="Galik B."/>
            <person name="Grimanelli D."/>
            <person name="Grimwood J."/>
            <person name="Grossniklaus U."/>
            <person name="Hamada T."/>
            <person name="Haseloff J."/>
            <person name="Hetherington A.J."/>
            <person name="Higo A."/>
            <person name="Hirakawa Y."/>
            <person name="Hundley H.N."/>
            <person name="Ikeda Y."/>
            <person name="Inoue K."/>
            <person name="Inoue S.I."/>
            <person name="Ishida S."/>
            <person name="Jia Q."/>
            <person name="Kakita M."/>
            <person name="Kanazawa T."/>
            <person name="Kawai Y."/>
            <person name="Kawashima T."/>
            <person name="Kennedy M."/>
            <person name="Kinose K."/>
            <person name="Kinoshita T."/>
            <person name="Kohara Y."/>
            <person name="Koide E."/>
            <person name="Komatsu K."/>
            <person name="Kopischke S."/>
            <person name="Kubo M."/>
            <person name="Kyozuka J."/>
            <person name="Lagercrantz U."/>
            <person name="Lin S.S."/>
            <person name="Lindquist E."/>
            <person name="Lipzen A.M."/>
            <person name="Lu C.W."/>
            <person name="De Luna E."/>
            <person name="Martienssen R.A."/>
            <person name="Minamino N."/>
            <person name="Mizutani M."/>
            <person name="Mizutani M."/>
            <person name="Mochizuki N."/>
            <person name="Monte I."/>
            <person name="Mosher R."/>
            <person name="Nagasaki H."/>
            <person name="Nakagami H."/>
            <person name="Naramoto S."/>
            <person name="Nishitani K."/>
            <person name="Ohtani M."/>
            <person name="Okamoto T."/>
            <person name="Okumura M."/>
            <person name="Phillips J."/>
            <person name="Pollak B."/>
            <person name="Reinders A."/>
            <person name="Rovekamp M."/>
            <person name="Sano R."/>
            <person name="Sawa S."/>
            <person name="Schmid M.W."/>
            <person name="Shirakawa M."/>
            <person name="Solano R."/>
            <person name="Spunde A."/>
            <person name="Suetsugu N."/>
            <person name="Sugano S."/>
            <person name="Sugiyama A."/>
            <person name="Sun R."/>
            <person name="Suzuki Y."/>
            <person name="Takenaka M."/>
            <person name="Takezawa D."/>
            <person name="Tomogane H."/>
            <person name="Tsuzuki M."/>
            <person name="Ueda T."/>
            <person name="Umeda M."/>
            <person name="Ward J.M."/>
            <person name="Watanabe Y."/>
            <person name="Yazaki K."/>
            <person name="Yokoyama R."/>
            <person name="Yoshitake Y."/>
            <person name="Yotsui I."/>
            <person name="Zachgo S."/>
            <person name="Schmutz J."/>
        </authorList>
    </citation>
    <scope>NUCLEOTIDE SEQUENCE [LARGE SCALE GENOMIC DNA]</scope>
    <source>
        <strain evidence="4">Tak-1</strain>
    </source>
</reference>
<accession>A0A2R6WKA1</accession>
<name>A0A2R6WKA1_MARPO</name>
<dbReference type="EMBL" id="KZ772753">
    <property type="protein sequence ID" value="PTQ34279.1"/>
    <property type="molecule type" value="Genomic_DNA"/>
</dbReference>
<evidence type="ECO:0000313" key="4">
    <source>
        <dbReference type="Proteomes" id="UP000244005"/>
    </source>
</evidence>
<dbReference type="InterPro" id="IPR050796">
    <property type="entry name" value="SCF_F-box_component"/>
</dbReference>
<feature type="domain" description="F-box" evidence="2">
    <location>
        <begin position="51"/>
        <end position="96"/>
    </location>
</feature>
<dbReference type="CDD" id="cd22157">
    <property type="entry name" value="F-box_AtFBW1-like"/>
    <property type="match status" value="1"/>
</dbReference>
<dbReference type="PROSITE" id="PS50181">
    <property type="entry name" value="FBOX"/>
    <property type="match status" value="1"/>
</dbReference>
<evidence type="ECO:0000256" key="1">
    <source>
        <dbReference type="ARBA" id="ARBA00022737"/>
    </source>
</evidence>
<dbReference type="PANTHER" id="PTHR31672:SF7">
    <property type="entry name" value="F-BOX DOMAIN-CONTAINING PROTEIN"/>
    <property type="match status" value="1"/>
</dbReference>
<dbReference type="Gene3D" id="1.20.1280.50">
    <property type="match status" value="1"/>
</dbReference>
<dbReference type="FunFam" id="1.20.1280.50:FF:000008">
    <property type="entry name" value="F-box only protein 6"/>
    <property type="match status" value="1"/>
</dbReference>
<gene>
    <name evidence="3" type="ORF">MARPO_0081s0010</name>
</gene>
<dbReference type="InterPro" id="IPR001810">
    <property type="entry name" value="F-box_dom"/>
</dbReference>
<evidence type="ECO:0000259" key="2">
    <source>
        <dbReference type="PROSITE" id="PS50181"/>
    </source>
</evidence>
<dbReference type="AlphaFoldDB" id="A0A2R6WKA1"/>
<protein>
    <recommendedName>
        <fullName evidence="2">F-box domain-containing protein</fullName>
    </recommendedName>
</protein>
<dbReference type="SUPFAM" id="SSF81383">
    <property type="entry name" value="F-box domain"/>
    <property type="match status" value="1"/>
</dbReference>
<dbReference type="Gramene" id="Mp8g05090.1">
    <property type="protein sequence ID" value="Mp8g05090.1.cds"/>
    <property type="gene ID" value="Mp8g05090"/>
</dbReference>
<keyword evidence="4" id="KW-1185">Reference proteome</keyword>
<evidence type="ECO:0000313" key="3">
    <source>
        <dbReference type="EMBL" id="PTQ34279.1"/>
    </source>
</evidence>
<proteinExistence type="predicted"/>
<sequence>MVAMVRPTGTPRFIRRRPRNRYLLYQEPPIEQAGKYIKREELAEDTVLDQAVWSKGLPDDVFCTILARLPLSSFIRFRTVCKSWNAIVHDPLFLEASSRVSNRQTCLVLRSREQDVMYEPGTNNWLPIPASFFHAGNESHYGVIASCGGLVLLSHRCRLMLFNPLNKSKKNLPPMIDMDQSDLPTVSDVDVIGMYLEVEAKYISILVTDKITNAVTHSDEDDECDEYDESYYEGREPFAAQVYNSRTNSWEMRGTFDPEYQLSILNAALLDDTLHCLTEAADPNMSHIYNQLAIYSILKDIWDEDAIEMPDDERALVSPHLFTNTGRLLLVAARTITGGPWNNELPLWNNIIIWELQAVEPEVFQFVRKLEIEPQEVQKELLNIRVGDLFFLSEGDFVYFGSKLGSTLGMINVKSQTWRLLPPIPDYDHYDFRSQPKKFLFQPRIDLEA</sequence>
<keyword evidence="1" id="KW-0677">Repeat</keyword>
<dbReference type="PANTHER" id="PTHR31672">
    <property type="entry name" value="BNACNNG10540D PROTEIN"/>
    <property type="match status" value="1"/>
</dbReference>